<evidence type="ECO:0000313" key="1">
    <source>
        <dbReference type="EMBL" id="MBE6061225.1"/>
    </source>
</evidence>
<organism evidence="1 2">
    <name type="scientific">Clostridium sulfidigenes</name>
    <dbReference type="NCBI Taxonomy" id="318464"/>
    <lineage>
        <taxon>Bacteria</taxon>
        <taxon>Bacillati</taxon>
        <taxon>Bacillota</taxon>
        <taxon>Clostridia</taxon>
        <taxon>Eubacteriales</taxon>
        <taxon>Clostridiaceae</taxon>
        <taxon>Clostridium</taxon>
    </lineage>
</organism>
<proteinExistence type="predicted"/>
<reference evidence="1" key="1">
    <citation type="submission" date="2019-04" db="EMBL/GenBank/DDBJ databases">
        <title>Evolution of Biomass-Degrading Anaerobic Consortia Revealed by Metagenomics.</title>
        <authorList>
            <person name="Peng X."/>
        </authorList>
    </citation>
    <scope>NUCLEOTIDE SEQUENCE</scope>
    <source>
        <strain evidence="1">SIG254</strain>
    </source>
</reference>
<dbReference type="EMBL" id="SVCM01000156">
    <property type="protein sequence ID" value="MBE6061225.1"/>
    <property type="molecule type" value="Genomic_DNA"/>
</dbReference>
<accession>A0A927WDJ9</accession>
<name>A0A927WDJ9_9CLOT</name>
<protein>
    <submittedName>
        <fullName evidence="1">Uncharacterized protein</fullName>
    </submittedName>
</protein>
<dbReference type="AlphaFoldDB" id="A0A927WDJ9"/>
<evidence type="ECO:0000313" key="2">
    <source>
        <dbReference type="Proteomes" id="UP000768462"/>
    </source>
</evidence>
<sequence>MKYEEITKLINNVIENEFNHVQECDERDFADTDKEQIELTQIAEKLFKQLCEDMPEECQKALDEYYAATTQEWINLCKFYFRAGVIAGLTNLDFLKDTGMTNYI</sequence>
<dbReference type="Proteomes" id="UP000768462">
    <property type="component" value="Unassembled WGS sequence"/>
</dbReference>
<comment type="caution">
    <text evidence="1">The sequence shown here is derived from an EMBL/GenBank/DDBJ whole genome shotgun (WGS) entry which is preliminary data.</text>
</comment>
<gene>
    <name evidence="1" type="ORF">E7215_13800</name>
</gene>